<organism evidence="3 4">
    <name type="scientific">Claviceps arundinis</name>
    <dbReference type="NCBI Taxonomy" id="1623583"/>
    <lineage>
        <taxon>Eukaryota</taxon>
        <taxon>Fungi</taxon>
        <taxon>Dikarya</taxon>
        <taxon>Ascomycota</taxon>
        <taxon>Pezizomycotina</taxon>
        <taxon>Sordariomycetes</taxon>
        <taxon>Hypocreomycetidae</taxon>
        <taxon>Hypocreales</taxon>
        <taxon>Clavicipitaceae</taxon>
        <taxon>Claviceps</taxon>
    </lineage>
</organism>
<dbReference type="AlphaFoldDB" id="A0A9P7MLZ0"/>
<evidence type="ECO:0000313" key="4">
    <source>
        <dbReference type="Proteomes" id="UP000784919"/>
    </source>
</evidence>
<evidence type="ECO:0000313" key="3">
    <source>
        <dbReference type="EMBL" id="KAG5960547.1"/>
    </source>
</evidence>
<protein>
    <recommendedName>
        <fullName evidence="5">GPI anchored protein</fullName>
    </recommendedName>
</protein>
<dbReference type="Proteomes" id="UP000784919">
    <property type="component" value="Unassembled WGS sequence"/>
</dbReference>
<evidence type="ECO:0000256" key="2">
    <source>
        <dbReference type="SAM" id="SignalP"/>
    </source>
</evidence>
<reference evidence="3" key="1">
    <citation type="journal article" date="2020" name="bioRxiv">
        <title>Whole genome comparisons of ergot fungi reveals the divergence and evolution of species within the genus Claviceps are the result of varying mechanisms driving genome evolution and host range expansion.</title>
        <authorList>
            <person name="Wyka S.A."/>
            <person name="Mondo S.J."/>
            <person name="Liu M."/>
            <person name="Dettman J."/>
            <person name="Nalam V."/>
            <person name="Broders K.D."/>
        </authorList>
    </citation>
    <scope>NUCLEOTIDE SEQUENCE</scope>
    <source>
        <strain evidence="3">CCC 1102</strain>
    </source>
</reference>
<accession>A0A9P7MLZ0</accession>
<evidence type="ECO:0000256" key="1">
    <source>
        <dbReference type="SAM" id="MobiDB-lite"/>
    </source>
</evidence>
<proteinExistence type="predicted"/>
<feature type="region of interest" description="Disordered" evidence="1">
    <location>
        <begin position="77"/>
        <end position="126"/>
    </location>
</feature>
<comment type="caution">
    <text evidence="3">The sequence shown here is derived from an EMBL/GenBank/DDBJ whole genome shotgun (WGS) entry which is preliminary data.</text>
</comment>
<feature type="signal peptide" evidence="2">
    <location>
        <begin position="1"/>
        <end position="21"/>
    </location>
</feature>
<sequence length="185" mass="18203">MKTTLSPSLCLILGLTAQGMAHTGEHTDSMSLPTETDAIFSILPVSPIPPFSLSTQLLPSCSDDFSYSQTFTDTASQTYTESEAPTTIGHITGSAPPPTGTASDTSAASYTSSGTSSDTSSGTASTTVSTTVFTSASTTGTATGTATASQTSTAGAAAVAPPAFGHYVAGLGVMALAGLGMGVAI</sequence>
<feature type="chain" id="PRO_5040368933" description="GPI anchored protein" evidence="2">
    <location>
        <begin position="22"/>
        <end position="185"/>
    </location>
</feature>
<name>A0A9P7MLZ0_9HYPO</name>
<dbReference type="OrthoDB" id="4960719at2759"/>
<gene>
    <name evidence="3" type="ORF">E4U56_004259</name>
</gene>
<dbReference type="EMBL" id="SRPS01000279">
    <property type="protein sequence ID" value="KAG5960547.1"/>
    <property type="molecule type" value="Genomic_DNA"/>
</dbReference>
<keyword evidence="2" id="KW-0732">Signal</keyword>
<feature type="compositionally biased region" description="Low complexity" evidence="1">
    <location>
        <begin position="100"/>
        <end position="126"/>
    </location>
</feature>
<evidence type="ECO:0008006" key="5">
    <source>
        <dbReference type="Google" id="ProtNLM"/>
    </source>
</evidence>